<dbReference type="Proteomes" id="UP000262583">
    <property type="component" value="Chromosome"/>
</dbReference>
<evidence type="ECO:0000313" key="1">
    <source>
        <dbReference type="EMBL" id="AXA35631.1"/>
    </source>
</evidence>
<name>A0A2Z4Y354_SUMC1</name>
<reference evidence="1 2" key="1">
    <citation type="submission" date="2018-05" db="EMBL/GenBank/DDBJ databases">
        <title>A metagenomic window into the 2 km-deep terrestrial subsurface aquifer revealed taxonomically and functionally diverse microbial community comprising novel uncultured bacterial lineages.</title>
        <authorList>
            <person name="Kadnikov V.V."/>
            <person name="Mardanov A.V."/>
            <person name="Beletsky A.V."/>
            <person name="Banks D."/>
            <person name="Pimenov N.V."/>
            <person name="Frank Y.A."/>
            <person name="Karnachuk O.V."/>
            <person name="Ravin N.V."/>
        </authorList>
    </citation>
    <scope>NUCLEOTIDE SEQUENCE [LARGE SCALE GENOMIC DNA]</scope>
    <source>
        <strain evidence="1">BY</strain>
    </source>
</reference>
<evidence type="ECO:0000313" key="2">
    <source>
        <dbReference type="Proteomes" id="UP000262583"/>
    </source>
</evidence>
<sequence length="95" mass="10706">MTLETFHPDLIAQVTCQIAAVAPNLRYLRIPIPNHEDPVVQEGLASILSKWRKCHRPGTALTVMGVSQIEGAEFARVLRNWLTVLREAWRSDSKS</sequence>
<protein>
    <submittedName>
        <fullName evidence="1">Uncharacterized protein</fullName>
    </submittedName>
</protein>
<accession>A0A2Z4Y354</accession>
<dbReference type="EMBL" id="CP030759">
    <property type="protein sequence ID" value="AXA35631.1"/>
    <property type="molecule type" value="Genomic_DNA"/>
</dbReference>
<gene>
    <name evidence="1" type="ORF">BRCON_0854</name>
</gene>
<organism evidence="1 2">
    <name type="scientific">Sumerlaea chitinivorans</name>
    <dbReference type="NCBI Taxonomy" id="2250252"/>
    <lineage>
        <taxon>Bacteria</taxon>
        <taxon>Candidatus Sumerlaeota</taxon>
        <taxon>Candidatus Sumerlaeia</taxon>
        <taxon>Candidatus Sumerlaeales</taxon>
        <taxon>Candidatus Sumerlaeaceae</taxon>
        <taxon>Candidatus Sumerlaea</taxon>
    </lineage>
</organism>
<dbReference type="KEGG" id="schv:BRCON_0854"/>
<dbReference type="AlphaFoldDB" id="A0A2Z4Y354"/>
<proteinExistence type="predicted"/>